<keyword evidence="1" id="KW-0472">Membrane</keyword>
<dbReference type="EMBL" id="JBJXBP010000004">
    <property type="protein sequence ID" value="KAL3835750.1"/>
    <property type="molecule type" value="Genomic_DNA"/>
</dbReference>
<dbReference type="AlphaFoldDB" id="A0ABD3TH38"/>
<organism evidence="2 3">
    <name type="scientific">Penstemon smallii</name>
    <dbReference type="NCBI Taxonomy" id="265156"/>
    <lineage>
        <taxon>Eukaryota</taxon>
        <taxon>Viridiplantae</taxon>
        <taxon>Streptophyta</taxon>
        <taxon>Embryophyta</taxon>
        <taxon>Tracheophyta</taxon>
        <taxon>Spermatophyta</taxon>
        <taxon>Magnoliopsida</taxon>
        <taxon>eudicotyledons</taxon>
        <taxon>Gunneridae</taxon>
        <taxon>Pentapetalae</taxon>
        <taxon>asterids</taxon>
        <taxon>lamiids</taxon>
        <taxon>Lamiales</taxon>
        <taxon>Plantaginaceae</taxon>
        <taxon>Cheloneae</taxon>
        <taxon>Penstemon</taxon>
    </lineage>
</organism>
<keyword evidence="3" id="KW-1185">Reference proteome</keyword>
<protein>
    <submittedName>
        <fullName evidence="2">Uncharacterized protein</fullName>
    </submittedName>
</protein>
<feature type="transmembrane region" description="Helical" evidence="1">
    <location>
        <begin position="83"/>
        <end position="100"/>
    </location>
</feature>
<keyword evidence="1" id="KW-0812">Transmembrane</keyword>
<evidence type="ECO:0000313" key="3">
    <source>
        <dbReference type="Proteomes" id="UP001634393"/>
    </source>
</evidence>
<proteinExistence type="predicted"/>
<evidence type="ECO:0000313" key="2">
    <source>
        <dbReference type="EMBL" id="KAL3835750.1"/>
    </source>
</evidence>
<gene>
    <name evidence="2" type="ORF">ACJIZ3_010486</name>
</gene>
<keyword evidence="1" id="KW-1133">Transmembrane helix</keyword>
<feature type="transmembrane region" description="Helical" evidence="1">
    <location>
        <begin position="12"/>
        <end position="29"/>
    </location>
</feature>
<comment type="caution">
    <text evidence="2">The sequence shown here is derived from an EMBL/GenBank/DDBJ whole genome shotgun (WGS) entry which is preliminary data.</text>
</comment>
<accession>A0ABD3TH38</accession>
<name>A0ABD3TH38_9LAMI</name>
<reference evidence="2 3" key="1">
    <citation type="submission" date="2024-12" db="EMBL/GenBank/DDBJ databases">
        <title>The unique morphological basis and parallel evolutionary history of personate flowers in Penstemon.</title>
        <authorList>
            <person name="Depatie T.H."/>
            <person name="Wessinger C.A."/>
        </authorList>
    </citation>
    <scope>NUCLEOTIDE SEQUENCE [LARGE SCALE GENOMIC DNA]</scope>
    <source>
        <strain evidence="2">WTNN_2</strain>
        <tissue evidence="2">Leaf</tissue>
    </source>
</reference>
<dbReference type="Proteomes" id="UP001634393">
    <property type="component" value="Unassembled WGS sequence"/>
</dbReference>
<sequence>MVNGLNFLPDEVDFCGLIFIFRSLLMMIVKLNHNGEYCMCTRVIIVSGDRQIFLLELKNVINCSKQTILSIICARFYFENKRMYYTIILKLLLVFVQYLLNI</sequence>
<evidence type="ECO:0000256" key="1">
    <source>
        <dbReference type="SAM" id="Phobius"/>
    </source>
</evidence>